<comment type="caution">
    <text evidence="1">The sequence shown here is derived from an EMBL/GenBank/DDBJ whole genome shotgun (WGS) entry which is preliminary data.</text>
</comment>
<gene>
    <name evidence="1" type="ORF">A3F83_00235</name>
</gene>
<dbReference type="AlphaFoldDB" id="A0A1F5YRP9"/>
<organism evidence="1 2">
    <name type="scientific">Candidatus Glassbacteria bacterium RIFCSPLOWO2_12_FULL_58_11</name>
    <dbReference type="NCBI Taxonomy" id="1817867"/>
    <lineage>
        <taxon>Bacteria</taxon>
        <taxon>Candidatus Glassiibacteriota</taxon>
    </lineage>
</organism>
<name>A0A1F5YRP9_9BACT</name>
<protein>
    <submittedName>
        <fullName evidence="1">Uncharacterized protein</fullName>
    </submittedName>
</protein>
<sequence length="96" mass="10426">MSLDDTVRTIKFFELLKESGYGLSGAADGAGPGFSFKKESWNTSGKERSGTIEEAASLFGEKYNYSFDYAAIRDTIKAAAAEAGYAFEVCLLERSL</sequence>
<proteinExistence type="predicted"/>
<accession>A0A1F5YRP9</accession>
<dbReference type="EMBL" id="MFIX01000167">
    <property type="protein sequence ID" value="OGG02901.1"/>
    <property type="molecule type" value="Genomic_DNA"/>
</dbReference>
<dbReference type="Proteomes" id="UP000179129">
    <property type="component" value="Unassembled WGS sequence"/>
</dbReference>
<reference evidence="1 2" key="1">
    <citation type="journal article" date="2016" name="Nat. Commun.">
        <title>Thousands of microbial genomes shed light on interconnected biogeochemical processes in an aquifer system.</title>
        <authorList>
            <person name="Anantharaman K."/>
            <person name="Brown C.T."/>
            <person name="Hug L.A."/>
            <person name="Sharon I."/>
            <person name="Castelle C.J."/>
            <person name="Probst A.J."/>
            <person name="Thomas B.C."/>
            <person name="Singh A."/>
            <person name="Wilkins M.J."/>
            <person name="Karaoz U."/>
            <person name="Brodie E.L."/>
            <person name="Williams K.H."/>
            <person name="Hubbard S.S."/>
            <person name="Banfield J.F."/>
        </authorList>
    </citation>
    <scope>NUCLEOTIDE SEQUENCE [LARGE SCALE GENOMIC DNA]</scope>
</reference>
<evidence type="ECO:0000313" key="1">
    <source>
        <dbReference type="EMBL" id="OGG02901.1"/>
    </source>
</evidence>
<evidence type="ECO:0000313" key="2">
    <source>
        <dbReference type="Proteomes" id="UP000179129"/>
    </source>
</evidence>